<evidence type="ECO:0000313" key="3">
    <source>
        <dbReference type="Proteomes" id="UP000179627"/>
    </source>
</evidence>
<protein>
    <submittedName>
        <fullName evidence="2">Uncharacterized protein</fullName>
    </submittedName>
</protein>
<proteinExistence type="predicted"/>
<feature type="region of interest" description="Disordered" evidence="1">
    <location>
        <begin position="1"/>
        <end position="24"/>
    </location>
</feature>
<dbReference type="Proteomes" id="UP000179627">
    <property type="component" value="Unassembled WGS sequence"/>
</dbReference>
<dbReference type="AlphaFoldDB" id="A0A1S1PZ48"/>
<name>A0A1S1PZ48_9ACTN</name>
<accession>A0A1S1PZ48</accession>
<gene>
    <name evidence="2" type="ORF">CC117_30810</name>
</gene>
<comment type="caution">
    <text evidence="2">The sequence shown here is derived from an EMBL/GenBank/DDBJ whole genome shotgun (WGS) entry which is preliminary data.</text>
</comment>
<evidence type="ECO:0000256" key="1">
    <source>
        <dbReference type="SAM" id="MobiDB-lite"/>
    </source>
</evidence>
<reference evidence="3" key="1">
    <citation type="submission" date="2016-07" db="EMBL/GenBank/DDBJ databases">
        <title>Sequence Frankia sp. strain CcI1.17.</title>
        <authorList>
            <person name="Ghodhbane-Gtari F."/>
            <person name="Swanson E."/>
            <person name="Gueddou A."/>
            <person name="Morris K."/>
            <person name="Hezbri K."/>
            <person name="Ktari A."/>
            <person name="Nouioui I."/>
            <person name="Abebe-Akele F."/>
            <person name="Simpson S."/>
            <person name="Thomas K."/>
            <person name="Gtari M."/>
            <person name="Tisa L.S."/>
            <person name="Hurst S."/>
        </authorList>
    </citation>
    <scope>NUCLEOTIDE SEQUENCE [LARGE SCALE GENOMIC DNA]</scope>
    <source>
        <strain evidence="3">Cc1.17</strain>
    </source>
</reference>
<dbReference type="OrthoDB" id="3214722at2"/>
<keyword evidence="3" id="KW-1185">Reference proteome</keyword>
<organism evidence="2 3">
    <name type="scientific">Parafrankia colletiae</name>
    <dbReference type="NCBI Taxonomy" id="573497"/>
    <lineage>
        <taxon>Bacteria</taxon>
        <taxon>Bacillati</taxon>
        <taxon>Actinomycetota</taxon>
        <taxon>Actinomycetes</taxon>
        <taxon>Frankiales</taxon>
        <taxon>Frankiaceae</taxon>
        <taxon>Parafrankia</taxon>
    </lineage>
</organism>
<dbReference type="RefSeq" id="WP_071092123.1">
    <property type="nucleotide sequence ID" value="NZ_MBLM01000183.1"/>
</dbReference>
<evidence type="ECO:0000313" key="2">
    <source>
        <dbReference type="EMBL" id="OHV27938.1"/>
    </source>
</evidence>
<sequence length="91" mass="9846">MYADDSGFDSAGPQTGHQGSGYQSVTVSLPSDLLDVVLRRVGPNGLSAYVAQALWRQEPRASLIDFHRWTAALSRAALEQEPSRAEPPALH</sequence>
<feature type="compositionally biased region" description="Polar residues" evidence="1">
    <location>
        <begin position="12"/>
        <end position="24"/>
    </location>
</feature>
<dbReference type="EMBL" id="MBLM01000183">
    <property type="protein sequence ID" value="OHV27938.1"/>
    <property type="molecule type" value="Genomic_DNA"/>
</dbReference>